<dbReference type="AlphaFoldDB" id="A0A7J0EBL7"/>
<sequence length="458" mass="52241">MAQELLEIIVSDDTTNLEPKLEKYLSQAQDGTLLGNNPLVVACEHSKENCAREIIRLQPQFAWGKNQQNGYSPMHFCCENGLITVVKELTKVDPELCRLKDNHSRTPLHVAVMKGNEEAIRVIVTACPESLKMLTCIRETALHLALNHNQCGSFEVLMEEIQKHKQEELLNWKDHEGNTVFHISISKKQVQILELLVHPTNGPLVEVNAWNRQGFTALDLHYRNYSDRVDRDISRLLHKAGAKQGFVPYSNGGQPILEPPPKFTEMMVESISWVTKSILLAVLIFIAGAAYACLFNLPNIYHLEDHVKFTMLSVDDLTSASQRLPNVFYFMVFNTVTFTGSMIMILANTWSLVSKWSLCFRAVPLFIMGTMSMSYALIAKQIIPKFWVAIGTYKISSFWLMGLFNLSLMFSIVMVWLMVKKNWFDFFQTKGLSNQQDQCQPSNQRAIYVSRRMPALIL</sequence>
<evidence type="ECO:0008006" key="7">
    <source>
        <dbReference type="Google" id="ProtNLM"/>
    </source>
</evidence>
<feature type="transmembrane region" description="Helical" evidence="4">
    <location>
        <begin position="398"/>
        <end position="419"/>
    </location>
</feature>
<dbReference type="Proteomes" id="UP000585474">
    <property type="component" value="Unassembled WGS sequence"/>
</dbReference>
<protein>
    <recommendedName>
        <fullName evidence="7">Ankyrin repeat family protein</fullName>
    </recommendedName>
</protein>
<dbReference type="PANTHER" id="PTHR24186:SF38">
    <property type="entry name" value="ANKYRIN REPEAT FAMILY PROTEIN"/>
    <property type="match status" value="1"/>
</dbReference>
<reference evidence="5 6" key="1">
    <citation type="submission" date="2019-07" db="EMBL/GenBank/DDBJ databases">
        <title>De Novo Assembly of kiwifruit Actinidia rufa.</title>
        <authorList>
            <person name="Sugita-Konishi S."/>
            <person name="Sato K."/>
            <person name="Mori E."/>
            <person name="Abe Y."/>
            <person name="Kisaki G."/>
            <person name="Hamano K."/>
            <person name="Suezawa K."/>
            <person name="Otani M."/>
            <person name="Fukuda T."/>
            <person name="Manabe T."/>
            <person name="Gomi K."/>
            <person name="Tabuchi M."/>
            <person name="Akimitsu K."/>
            <person name="Kataoka I."/>
        </authorList>
    </citation>
    <scope>NUCLEOTIDE SEQUENCE [LARGE SCALE GENOMIC DNA]</scope>
    <source>
        <strain evidence="6">cv. Fuchu</strain>
    </source>
</reference>
<name>A0A7J0EBL7_9ERIC</name>
<dbReference type="SUPFAM" id="SSF48403">
    <property type="entry name" value="Ankyrin repeat"/>
    <property type="match status" value="1"/>
</dbReference>
<evidence type="ECO:0000256" key="2">
    <source>
        <dbReference type="ARBA" id="ARBA00023043"/>
    </source>
</evidence>
<dbReference type="PROSITE" id="PS50088">
    <property type="entry name" value="ANK_REPEAT"/>
    <property type="match status" value="1"/>
</dbReference>
<keyword evidence="6" id="KW-1185">Reference proteome</keyword>
<dbReference type="SMART" id="SM00248">
    <property type="entry name" value="ANK"/>
    <property type="match status" value="6"/>
</dbReference>
<proteinExistence type="predicted"/>
<keyword evidence="1" id="KW-0677">Repeat</keyword>
<dbReference type="GO" id="GO:0005886">
    <property type="term" value="C:plasma membrane"/>
    <property type="evidence" value="ECO:0007669"/>
    <property type="project" value="TreeGrafter"/>
</dbReference>
<dbReference type="Gene3D" id="1.25.40.20">
    <property type="entry name" value="Ankyrin repeat-containing domain"/>
    <property type="match status" value="1"/>
</dbReference>
<feature type="transmembrane region" description="Helical" evidence="4">
    <location>
        <begin position="358"/>
        <end position="378"/>
    </location>
</feature>
<organism evidence="5 6">
    <name type="scientific">Actinidia rufa</name>
    <dbReference type="NCBI Taxonomy" id="165716"/>
    <lineage>
        <taxon>Eukaryota</taxon>
        <taxon>Viridiplantae</taxon>
        <taxon>Streptophyta</taxon>
        <taxon>Embryophyta</taxon>
        <taxon>Tracheophyta</taxon>
        <taxon>Spermatophyta</taxon>
        <taxon>Magnoliopsida</taxon>
        <taxon>eudicotyledons</taxon>
        <taxon>Gunneridae</taxon>
        <taxon>Pentapetalae</taxon>
        <taxon>asterids</taxon>
        <taxon>Ericales</taxon>
        <taxon>Actinidiaceae</taxon>
        <taxon>Actinidia</taxon>
    </lineage>
</organism>
<evidence type="ECO:0000256" key="1">
    <source>
        <dbReference type="ARBA" id="ARBA00022737"/>
    </source>
</evidence>
<dbReference type="InterPro" id="IPR036770">
    <property type="entry name" value="Ankyrin_rpt-contain_sf"/>
</dbReference>
<keyword evidence="2 3" id="KW-0040">ANK repeat</keyword>
<dbReference type="OrthoDB" id="1719981at2759"/>
<dbReference type="Pfam" id="PF12796">
    <property type="entry name" value="Ank_2"/>
    <property type="match status" value="1"/>
</dbReference>
<feature type="transmembrane region" description="Helical" evidence="4">
    <location>
        <begin position="327"/>
        <end position="346"/>
    </location>
</feature>
<gene>
    <name evidence="5" type="ORF">Acr_03g0003300</name>
</gene>
<dbReference type="PANTHER" id="PTHR24186">
    <property type="entry name" value="PROTEIN PHOSPHATASE 1 REGULATORY SUBUNIT"/>
    <property type="match status" value="1"/>
</dbReference>
<comment type="caution">
    <text evidence="5">The sequence shown here is derived from an EMBL/GenBank/DDBJ whole genome shotgun (WGS) entry which is preliminary data.</text>
</comment>
<dbReference type="EMBL" id="BJWL01000003">
    <property type="protein sequence ID" value="GFY83556.1"/>
    <property type="molecule type" value="Genomic_DNA"/>
</dbReference>
<keyword evidence="4" id="KW-0812">Transmembrane</keyword>
<evidence type="ECO:0000256" key="4">
    <source>
        <dbReference type="SAM" id="Phobius"/>
    </source>
</evidence>
<accession>A0A7J0EBL7</accession>
<evidence type="ECO:0000313" key="6">
    <source>
        <dbReference type="Proteomes" id="UP000585474"/>
    </source>
</evidence>
<keyword evidence="4" id="KW-0472">Membrane</keyword>
<evidence type="ECO:0000256" key="3">
    <source>
        <dbReference type="PROSITE-ProRule" id="PRU00023"/>
    </source>
</evidence>
<keyword evidence="4" id="KW-1133">Transmembrane helix</keyword>
<feature type="repeat" description="ANK" evidence="3">
    <location>
        <begin position="103"/>
        <end position="124"/>
    </location>
</feature>
<evidence type="ECO:0000313" key="5">
    <source>
        <dbReference type="EMBL" id="GFY83556.1"/>
    </source>
</evidence>
<dbReference type="PROSITE" id="PS50297">
    <property type="entry name" value="ANK_REP_REGION"/>
    <property type="match status" value="1"/>
</dbReference>
<feature type="transmembrane region" description="Helical" evidence="4">
    <location>
        <begin position="277"/>
        <end position="297"/>
    </location>
</feature>
<dbReference type="InterPro" id="IPR002110">
    <property type="entry name" value="Ankyrin_rpt"/>
</dbReference>